<dbReference type="KEGG" id="xma:102220996"/>
<evidence type="ECO:0000313" key="4">
    <source>
        <dbReference type="Proteomes" id="UP000002852"/>
    </source>
</evidence>
<dbReference type="PANTHER" id="PTHR46919:SF2">
    <property type="entry name" value="SACSIN"/>
    <property type="match status" value="1"/>
</dbReference>
<dbReference type="Ensembl" id="ENSXMAT00000016399.2">
    <property type="protein sequence ID" value="ENSXMAP00000016375.2"/>
    <property type="gene ID" value="ENSXMAG00000016351.2"/>
</dbReference>
<reference evidence="4" key="2">
    <citation type="journal article" date="2013" name="Nat. Genet.">
        <title>The genome of the platyfish, Xiphophorus maculatus, provides insights into evolutionary adaptation and several complex traits.</title>
        <authorList>
            <person name="Schartl M."/>
            <person name="Walter R.B."/>
            <person name="Shen Y."/>
            <person name="Garcia T."/>
            <person name="Catchen J."/>
            <person name="Amores A."/>
            <person name="Braasch I."/>
            <person name="Chalopin D."/>
            <person name="Volff J.N."/>
            <person name="Lesch K.P."/>
            <person name="Bisazza A."/>
            <person name="Minx P."/>
            <person name="Hillier L."/>
            <person name="Wilson R.K."/>
            <person name="Fuerstenberg S."/>
            <person name="Boore J."/>
            <person name="Searle S."/>
            <person name="Postlethwait J.H."/>
            <person name="Warren W.C."/>
        </authorList>
    </citation>
    <scope>NUCLEOTIDE SEQUENCE [LARGE SCALE GENOMIC DNA]</scope>
    <source>
        <strain evidence="4">JP 163 A</strain>
    </source>
</reference>
<feature type="coiled-coil region" evidence="1">
    <location>
        <begin position="3114"/>
        <end position="3141"/>
    </location>
</feature>
<dbReference type="SUPFAM" id="SSF46565">
    <property type="entry name" value="Chaperone J-domain"/>
    <property type="match status" value="1"/>
</dbReference>
<sequence>MSGKTRHKTRRSFGATAPPFLDYLKDILRRYPDGGQILKELIQNADDAQATEVIFIHDERSYGTESLWNANLGQYQGPALYAYNNAVFTEDDWERIQMAGRSGKINDPNKIGRFGIGFNSVYHITDVPSIFSSGHLGLMDPQEEIFGDKGFWWFLNEPEDQEALMTMHDQFQPYRDIVSVVGKQEWSAIIEDQHFSGTLFRFPLRNKASEISDNLYDSDKVVELFDSFIADADLSLLFLKSVDTVSLIHISQDGTINTRLQIKSSEPTEVLLKQEDESDVEGLTRIKLITLNSEDQKKTQWLLTTSTMKEGKAPNLDDLAKKLSFLPRVDLAFPLDEQRDCGQGRLSCFLPLPNNESNKTGLPVYVNACFGLTDNRRHIKWQEEDQKHDEHALWNELLVKKVLPQAYVKIIQDAIKLCQQSTLPVSSVYNLWPDVTQMQHKDKWLDIAVDVFHHLLNENMAVLSLARDETQFVPLSKAVIPCNGPTTAETVSAIKRTLVSCGENLVSVPATVVTAIETFTHTNPQHVTPCFLRVVLHRSGVHNIRQEDKLCILEYILSDGKYKELEGLQLLPLSDGSFRSFTKKEEDTALIDNREFPRTLLPYCNHLFIPHDLRSTCRNHLEELAKLGIFKVINTNKKHIEQYTRKFLPQDWKQMEKRLVTWNTNRSDHPPLDWLWEFWRFLNSHFSKLSCFMEIPLIPVSSLSDSQPVSLAKLQQRTTLIFQNRGQKSLPDQIAQLVTKTGGTVVRGNEWLKHEDLETYVPNPSPRNIMKVLMNLDSGKVIKIVKSESQKTRENLKDYLSHLNALSGQEKDFLMKLPLFQTMTGSLVTAQSKQALVLTSGLVIPSELPVPDSIIQCATEADHRLLKLLKVNRLSPDAVGIILIDSIKNGTCSSQGAKSIMTWILQHGDILFSQNQYLKYKCQELRFIEVKRELKQAADFLNPTVKAFKMIFESDSFPPPVYTETQQMLKSLIDIGLINKEADLTPEHVLYATTLVENLKVNSENEALKRAQVLLEMLDGYDLLSKFSDQQLHRLKMIKWIPCDQPGTEKRNRFDKPTKSCFCSSEEIRHTMYEDIVGEVMPLMGKLSDRVNTKLGLKRLPPPETVIENLSMLKSTVRDMDDPDTNVDFKRKLHSIYGHMQQNISEFAELMHKEPDWLWANDQFVSPCDLVLNYPQDLDLSSYIGKVPNEFLPFKKLLQRCGLRTALSNEEIVDILYSIQQKIEARQQPFATSGEVNVSIEILSWLWKTKQRVNGDIPVPVVTEDEQFTLKPQSEALLCDVNKSKLKELQISEEKMYLLHEEIPRATAEWLKIRFLSNYILAPELVGIEQCGQSEPITMRIKNILKEYDEDSDIFKELIQNAEDAGADACKFLLDFREHKDPPESLIDPDMALCQGPCLWAFNNEQFTSDDWKNIVRVGSASKENKVEKIGKFGLGFNTVYHVTDVPSILSGNKLLILDPNVTHLGKHIQQKTNPGIKLDLSQQRLFHCFPGLFGPYEGIFDCNFTQKCPPKPFDGTLIKLPFRSEEEAQRSEISKKVYHEQDIFVLQQNFMKNSQAHLLFLKNINMLSLKSISSNVSTPLRDEEIPTLLDLVKTVDNTMKISNETFIKKQQQAQKSLMKHDIKCTKVIDSSTVQIVQITSKQFGETEVQSWLIYNCFGIGQSLKMVLQENKTEKEKAVFSLPIGGVAVPLQQDTETGKLSPLQTDFTGQAFCFLPLPIQTGLPVNINSTFAVMSNRKGLWESGVKHKWNMALQEDPVVTAYITSLSALKKMSENKQLEAYCYYRFWPEREKVSDTFKPLVDAFYSKLVQCSSGLELFSDGEHWCSMNNAIFLHECIEENAEISKLAAQVCKKYMKAPNFVVPIPLWLRKSFKQAGQEKVLQDKTWTWEKFYQEMVFKNLATMDPKTRDTLVLHAVDLNIKEIDDLLTLYPCIPTSDGELQYIKKLVNPSGRVACLFEPDEGRLLGGTKQDFGSPRRIQRLLELGMASDHLSLEDITHKACTMTETWRVDKKKAYKNVKCLLELMKNHLNDKNSPHWKTLRMTPFLPAFSPGDIKMNENTMLQQPTAIFSDRFHPLVNMIHHVLDHIGLKIHNTDPVLDLLEVQNSPEPETVLQQLQEASKRSQSLDTSVLHKVAYECYKFLDQWISGCENGTFISQQANSFPFILIGSTFVNVNCVAENEQFEAKPYLHVLPHAFTSFRNLWETVGVGKMFTTTQFFSVLQELHSQHENKVLPERDLSICLTILMKGIFETKEKPTKECLIPNEHGVLQPAKELFYNDSPWMPVASGITLCHQNIPRPMAIHFGIQTTRHHTLKDCTVDNFSPFSFHFEQQEQLTVRIQNIIAAYPSKKDILKELIQNADDAEATEIHFIWDKRQHGKEKTFGKSWNSLQGPALCVFNNKVFSDDDLKGIQQLGEGGKQNLQGKTGKYGLGFNSVYHLTDCPSILTGDELLCISDPNQKYIESHSGKPPLGIGYNLVSGFKKMYTDVYESFLPEKFPLKEGTMFRLPLRTNMAAKSSNICQQDVTEDCMRELFSVLSEDPEGLILFLKNICKIEVHELDTTSKKLKTILTIERTLQQESRVKKETFAKQLQNAQQSKNPITPCKTFYEMTVSTSDKRQSEWIIAEQFGSFKNSNELKAAKKLPQGAIAAHVKKNSPHSVLTTNNDFQGAAFCSLPLPGKTGLPVHVNGNFEVDANRKNLWKVDGQSVKSNWNESLKQLIIAPLYADLLRYIRGKINVKKGFLQSLGHHFSDSYLRFWPIKTINVGPEWHEMIQHVYRSIKENELDVIPVLKTSTCKTARQELIEYSLDWCNLTKTDLVQAPYLTNSTNEKISLVLEALGMKLVPAFTKMRCIWESIQSAGIEVKEVSPATVRMFLQEKAINDPTQTDVDLPLPVTATLIQNEKQCSELLEFCLNDSQLKENAENDSTLLDGLPLLLTKDKLLRKFNSKFPKLISRYDRLFFGYENKFADHAINGKHNLLETLNLVKKLTLSNAAEFLKPIIQSLLQGCEVNPDSGLYVPNENILKWLEPLWFFISSEITPETSRVDKESLTVKDVKELLSDCCILPVVHPRGNNKHLLQAMKNMSSVIPHVSENNISPVLCKLGFLKLDYVFFSKLREQLNQIRDELLDVNNKISVLDQACKINHSEFRFLSSEEMKMFQNFLQSEVSMSKEYKTKLKSLPIFETTLGERVRIDGPQEVFILNSRHSETFPHLFTLCNSKSTFLKYNPENLGLSEMLEIKILSDLDYFMKFILPFVQTLTEKDTLDCLKLILLMRSEFDLSKNKDIIFSLKSVKLIRSSQGRLETASYYYDDSVELYKTMVSQQKFVPQTFWTDLSEGKDYQRLQARDLIRELGMKYEVTNDEIISFAHQLESEAKENRNLKMLKQKSKLLFKEALNKVATDKNERLLRDIADIKFIFPVKIHEDLCNYYQPSASENTTVQIRGSLIETDPKHQDLIWSSMPIIHLPFHVSQSLSQMIKNVGAHKQPPSENVTRNMKNICQSPCKTDQVIKTRADVFRHAYAYLQANGFDGQSLYDQPVVLVEKDNELFKADGVCLSLSHDLEFRPYLYPISSQDALYAEFFKKVGVKEEATAVHYCNVLTAVYDDSWNKKHLNGNQMITVKRAVYHLFLLIKTQREQTLNGDDHTLYLPAVDGKLHTSSSLFYNDTVFEIQRLKEGLEDKFLLLEKLSECHLGSDIFEQHRLVKMLPQKLQPKMLSQITEEKVVESDMQPCELGNACEFSGWFDKHLSSEGFKDGLICLLREQTEGKITQEDATDMCEKTFGSIQIVCYKSLKTMLWLDEQPLHKTARDTDVFVRQEQQGLTLFLKHNDDMAPKVINKVNMILTKGINALLGHRIALVHLPVLGQLLMCDSLQDVKQTLADNDIRDSVNIETKTLSPPDPGTNIPDEWHDSLDMSFLNNFEEGEYVGYSTNSMYIYAVIVKELPGCSGRCSWRYKIDIGEDEPVEVSHLDLYQFKRDKKIKTDGINCTSSLELVVKNVSRSCQPPQSSLPTCLDEAKREIDKCLAEIWNLPEEERRKAVKRLYLRWHPDKNPDCQDLATEACKYLQNRINELSNPSNSGRSSNFRDFYQQWNQEARHHRSGRERFFRSTGSHFYNFWTHYTNVPRPNKEEAKRWCKQARCDLDAAHKDTSGGSTEWCLFKVHQAVEKALIAAGYKHDGEHTTSSSISTTAAKVSCYHPQLRDLPQIVADLKSLGVDAKKTQYPNCHPFPHIPNEKFRSENGILAVNKASELLNKVEVYVN</sequence>
<reference evidence="3" key="4">
    <citation type="submission" date="2025-09" db="UniProtKB">
        <authorList>
            <consortium name="Ensembl"/>
        </authorList>
    </citation>
    <scope>IDENTIFICATION</scope>
    <source>
        <strain evidence="3">JP 163 A</strain>
    </source>
</reference>
<dbReference type="InParanoid" id="M4API0"/>
<evidence type="ECO:0000256" key="1">
    <source>
        <dbReference type="SAM" id="Coils"/>
    </source>
</evidence>
<dbReference type="InterPro" id="IPR036890">
    <property type="entry name" value="HATPase_C_sf"/>
</dbReference>
<dbReference type="InterPro" id="IPR036869">
    <property type="entry name" value="J_dom_sf"/>
</dbReference>
<keyword evidence="1" id="KW-0175">Coiled coil</keyword>
<dbReference type="OrthoDB" id="1262810at2759"/>
<dbReference type="SUPFAM" id="SSF55874">
    <property type="entry name" value="ATPase domain of HSP90 chaperone/DNA topoisomerase II/histidine kinase"/>
    <property type="match status" value="3"/>
</dbReference>
<protein>
    <submittedName>
        <fullName evidence="3">Sacsin-like</fullName>
    </submittedName>
</protein>
<organism evidence="3 4">
    <name type="scientific">Xiphophorus maculatus</name>
    <name type="common">Southern platyfish</name>
    <name type="synonym">Platypoecilus maculatus</name>
    <dbReference type="NCBI Taxonomy" id="8083"/>
    <lineage>
        <taxon>Eukaryota</taxon>
        <taxon>Metazoa</taxon>
        <taxon>Chordata</taxon>
        <taxon>Craniata</taxon>
        <taxon>Vertebrata</taxon>
        <taxon>Euteleostomi</taxon>
        <taxon>Actinopterygii</taxon>
        <taxon>Neopterygii</taxon>
        <taxon>Teleostei</taxon>
        <taxon>Neoteleostei</taxon>
        <taxon>Acanthomorphata</taxon>
        <taxon>Ovalentaria</taxon>
        <taxon>Atherinomorphae</taxon>
        <taxon>Cyprinodontiformes</taxon>
        <taxon>Poeciliidae</taxon>
        <taxon>Poeciliinae</taxon>
        <taxon>Xiphophorus</taxon>
    </lineage>
</organism>
<dbReference type="HOGENOM" id="CLU_000100_0_0_1"/>
<accession>M4API0</accession>
<dbReference type="InterPro" id="IPR058210">
    <property type="entry name" value="SACS/Nov_dom"/>
</dbReference>
<dbReference type="Gene3D" id="3.30.565.10">
    <property type="entry name" value="Histidine kinase-like ATPase, C-terminal domain"/>
    <property type="match status" value="2"/>
</dbReference>
<name>M4API0_XIPMA</name>
<dbReference type="STRING" id="8083.ENSXMAP00000016375"/>
<evidence type="ECO:0000313" key="3">
    <source>
        <dbReference type="Ensembl" id="ENSXMAP00000016375.2"/>
    </source>
</evidence>
<dbReference type="Pfam" id="PF05168">
    <property type="entry name" value="HEPN"/>
    <property type="match status" value="1"/>
</dbReference>
<dbReference type="InterPro" id="IPR007842">
    <property type="entry name" value="HEPN_dom"/>
</dbReference>
<dbReference type="OMA" id="CLAEIWT"/>
<reference evidence="3" key="3">
    <citation type="submission" date="2025-08" db="UniProtKB">
        <authorList>
            <consortium name="Ensembl"/>
        </authorList>
    </citation>
    <scope>IDENTIFICATION</scope>
    <source>
        <strain evidence="3">JP 163 A</strain>
    </source>
</reference>
<dbReference type="Gene3D" id="1.20.120.330">
    <property type="entry name" value="Nucleotidyltransferases domain 2"/>
    <property type="match status" value="1"/>
</dbReference>
<reference evidence="4" key="1">
    <citation type="submission" date="2012-01" db="EMBL/GenBank/DDBJ databases">
        <authorList>
            <person name="Walter R."/>
            <person name="Schartl M."/>
            <person name="Warren W."/>
        </authorList>
    </citation>
    <scope>NUCLEOTIDE SEQUENCE [LARGE SCALE GENOMIC DNA]</scope>
    <source>
        <strain evidence="4">JP 163 A</strain>
    </source>
</reference>
<dbReference type="GeneID" id="102220996"/>
<dbReference type="SMART" id="SM00748">
    <property type="entry name" value="HEPN"/>
    <property type="match status" value="1"/>
</dbReference>
<proteinExistence type="predicted"/>
<dbReference type="NCBIfam" id="NF047352">
    <property type="entry name" value="P_loop_sacsin"/>
    <property type="match status" value="3"/>
</dbReference>
<dbReference type="InterPro" id="IPR001623">
    <property type="entry name" value="DnaJ_domain"/>
</dbReference>
<evidence type="ECO:0000259" key="2">
    <source>
        <dbReference type="SMART" id="SM00748"/>
    </source>
</evidence>
<dbReference type="SUPFAM" id="SSF81593">
    <property type="entry name" value="Nucleotidyltransferase substrate binding subunit/domain"/>
    <property type="match status" value="1"/>
</dbReference>
<dbReference type="RefSeq" id="XP_023192789.1">
    <property type="nucleotide sequence ID" value="XM_023337021.1"/>
</dbReference>
<dbReference type="Proteomes" id="UP000002852">
    <property type="component" value="Unassembled WGS sequence"/>
</dbReference>
<dbReference type="eggNOG" id="ENOG502QQPY">
    <property type="taxonomic scope" value="Eukaryota"/>
</dbReference>
<dbReference type="PANTHER" id="PTHR46919">
    <property type="entry name" value="ZINC FINGER, C3HC4 TYPE (RING FINGER) FAMILY PROTEIN"/>
    <property type="match status" value="1"/>
</dbReference>
<dbReference type="GeneTree" id="ENSGT00940000164866"/>
<dbReference type="Pfam" id="PF25794">
    <property type="entry name" value="SACS"/>
    <property type="match status" value="3"/>
</dbReference>
<dbReference type="CTD" id="555303"/>
<dbReference type="Gene3D" id="1.10.287.110">
    <property type="entry name" value="DnaJ domain"/>
    <property type="match status" value="1"/>
</dbReference>
<keyword evidence="4" id="KW-1185">Reference proteome</keyword>
<dbReference type="CDD" id="cd06257">
    <property type="entry name" value="DnaJ"/>
    <property type="match status" value="1"/>
</dbReference>
<feature type="domain" description="HEPN" evidence="2">
    <location>
        <begin position="4137"/>
        <end position="4253"/>
    </location>
</feature>